<dbReference type="InParanoid" id="A0A1S3W3M9"/>
<dbReference type="PANTHER" id="PTHR39413">
    <property type="entry name" value="BETA-DEFENSIN 136"/>
    <property type="match status" value="1"/>
</dbReference>
<organism evidence="2 3">
    <name type="scientific">Erinaceus europaeus</name>
    <name type="common">Western European hedgehog</name>
    <dbReference type="NCBI Taxonomy" id="9365"/>
    <lineage>
        <taxon>Eukaryota</taxon>
        <taxon>Metazoa</taxon>
        <taxon>Chordata</taxon>
        <taxon>Craniata</taxon>
        <taxon>Vertebrata</taxon>
        <taxon>Euteleostomi</taxon>
        <taxon>Mammalia</taxon>
        <taxon>Eutheria</taxon>
        <taxon>Laurasiatheria</taxon>
        <taxon>Eulipotyphla</taxon>
        <taxon>Erinaceidae</taxon>
        <taxon>Erinaceinae</taxon>
        <taxon>Erinaceus</taxon>
    </lineage>
</organism>
<dbReference type="RefSeq" id="XP_016041088.1">
    <property type="nucleotide sequence ID" value="XM_016185602.1"/>
</dbReference>
<protein>
    <submittedName>
        <fullName evidence="3">Defensin beta 136</fullName>
    </submittedName>
</protein>
<evidence type="ECO:0000313" key="2">
    <source>
        <dbReference type="Proteomes" id="UP001652624"/>
    </source>
</evidence>
<dbReference type="AlphaFoldDB" id="A0A1S3W3M9"/>
<sequence>MRFCLSGLLFLLMTSLPSGDGAIGNEGVKVRTCTAVGGRCYFGCKPGWEWVSFCYTILSCCKVTKNKPPQFYDLTR</sequence>
<dbReference type="Pfam" id="PF17333">
    <property type="entry name" value="DEFB136"/>
    <property type="match status" value="1"/>
</dbReference>
<reference evidence="3" key="2">
    <citation type="submission" date="2025-08" db="UniProtKB">
        <authorList>
            <consortium name="RefSeq"/>
        </authorList>
    </citation>
    <scope>IDENTIFICATION</scope>
</reference>
<feature type="signal peptide" evidence="1">
    <location>
        <begin position="1"/>
        <end position="21"/>
    </location>
</feature>
<dbReference type="OrthoDB" id="9829371at2759"/>
<dbReference type="InterPro" id="IPR035307">
    <property type="entry name" value="DEFB136/42"/>
</dbReference>
<evidence type="ECO:0000256" key="1">
    <source>
        <dbReference type="SAM" id="SignalP"/>
    </source>
</evidence>
<keyword evidence="2" id="KW-1185">Reference proteome</keyword>
<dbReference type="GO" id="GO:0140367">
    <property type="term" value="P:antibacterial innate immune response"/>
    <property type="evidence" value="ECO:0007669"/>
    <property type="project" value="TreeGrafter"/>
</dbReference>
<dbReference type="PANTHER" id="PTHR39413:SF1">
    <property type="entry name" value="DEFENSIN BETA 136"/>
    <property type="match status" value="1"/>
</dbReference>
<name>A0A1S3W3M9_ERIEU</name>
<reference evidence="2" key="1">
    <citation type="submission" date="2025-05" db="UniProtKB">
        <authorList>
            <consortium name="RefSeq"/>
        </authorList>
    </citation>
    <scope>NUCLEOTIDE SEQUENCE [LARGE SCALE GENOMIC DNA]</scope>
</reference>
<dbReference type="CTD" id="613210"/>
<gene>
    <name evidence="3" type="primary">DEFB136</name>
</gene>
<feature type="chain" id="PRO_5010212019" evidence="1">
    <location>
        <begin position="22"/>
        <end position="76"/>
    </location>
</feature>
<dbReference type="GO" id="GO:0001530">
    <property type="term" value="F:lipopolysaccharide binding"/>
    <property type="evidence" value="ECO:0007669"/>
    <property type="project" value="TreeGrafter"/>
</dbReference>
<accession>A0A1S3W3M9</accession>
<dbReference type="STRING" id="9365.ENSEEUP00000012497"/>
<dbReference type="Proteomes" id="UP001652624">
    <property type="component" value="Chromosome 2"/>
</dbReference>
<evidence type="ECO:0000313" key="3">
    <source>
        <dbReference type="RefSeq" id="XP_016041088.1"/>
    </source>
</evidence>
<proteinExistence type="predicted"/>
<dbReference type="GO" id="GO:0061760">
    <property type="term" value="P:antifungal innate immune response"/>
    <property type="evidence" value="ECO:0007669"/>
    <property type="project" value="TreeGrafter"/>
</dbReference>
<dbReference type="GeneID" id="107522222"/>
<keyword evidence="1" id="KW-0732">Signal</keyword>